<dbReference type="EMBL" id="VDMD01000027">
    <property type="protein sequence ID" value="TRM59602.1"/>
    <property type="molecule type" value="Genomic_DNA"/>
</dbReference>
<gene>
    <name evidence="2" type="ORF">BD626DRAFT_633127</name>
</gene>
<dbReference type="Gene3D" id="2.60.200.20">
    <property type="match status" value="1"/>
</dbReference>
<reference evidence="2 3" key="1">
    <citation type="journal article" date="2019" name="New Phytol.">
        <title>Comparative genomics reveals unique wood-decay strategies and fruiting body development in the Schizophyllaceae.</title>
        <authorList>
            <person name="Almasi E."/>
            <person name="Sahu N."/>
            <person name="Krizsan K."/>
            <person name="Balint B."/>
            <person name="Kovacs G.M."/>
            <person name="Kiss B."/>
            <person name="Cseklye J."/>
            <person name="Drula E."/>
            <person name="Henrissat B."/>
            <person name="Nagy I."/>
            <person name="Chovatia M."/>
            <person name="Adam C."/>
            <person name="LaButti K."/>
            <person name="Lipzen A."/>
            <person name="Riley R."/>
            <person name="Grigoriev I.V."/>
            <person name="Nagy L.G."/>
        </authorList>
    </citation>
    <scope>NUCLEOTIDE SEQUENCE [LARGE SCALE GENOMIC DNA]</scope>
    <source>
        <strain evidence="2 3">NL-1724</strain>
    </source>
</reference>
<dbReference type="InterPro" id="IPR008984">
    <property type="entry name" value="SMAD_FHA_dom_sf"/>
</dbReference>
<dbReference type="STRING" id="97359.A0A550C487"/>
<dbReference type="Pfam" id="PF00498">
    <property type="entry name" value="FHA"/>
    <property type="match status" value="1"/>
</dbReference>
<sequence>MNRIASVKLAPAQGSFPFEPKALTFTSEGPSVMLGVPPPKTRVSPSSHNGLFAPLHNTILPLTLAVTHAELYLEGNKVVIRDLDSPFGTFVNGQQIREAAPLKVGDVITLGKRISRNAKTPPDITDDQLRPILMRVTLISA</sequence>
<dbReference type="SUPFAM" id="SSF49879">
    <property type="entry name" value="SMAD/FHA domain"/>
    <property type="match status" value="1"/>
</dbReference>
<dbReference type="Proteomes" id="UP000320762">
    <property type="component" value="Unassembled WGS sequence"/>
</dbReference>
<organism evidence="2 3">
    <name type="scientific">Schizophyllum amplum</name>
    <dbReference type="NCBI Taxonomy" id="97359"/>
    <lineage>
        <taxon>Eukaryota</taxon>
        <taxon>Fungi</taxon>
        <taxon>Dikarya</taxon>
        <taxon>Basidiomycota</taxon>
        <taxon>Agaricomycotina</taxon>
        <taxon>Agaricomycetes</taxon>
        <taxon>Agaricomycetidae</taxon>
        <taxon>Agaricales</taxon>
        <taxon>Schizophyllaceae</taxon>
        <taxon>Schizophyllum</taxon>
    </lineage>
</organism>
<dbReference type="PROSITE" id="PS50006">
    <property type="entry name" value="FHA_DOMAIN"/>
    <property type="match status" value="1"/>
</dbReference>
<evidence type="ECO:0000313" key="2">
    <source>
        <dbReference type="EMBL" id="TRM59602.1"/>
    </source>
</evidence>
<feature type="domain" description="FHA" evidence="1">
    <location>
        <begin position="32"/>
        <end position="96"/>
    </location>
</feature>
<dbReference type="CDD" id="cd00060">
    <property type="entry name" value="FHA"/>
    <property type="match status" value="1"/>
</dbReference>
<protein>
    <recommendedName>
        <fullName evidence="1">FHA domain-containing protein</fullName>
    </recommendedName>
</protein>
<keyword evidence="3" id="KW-1185">Reference proteome</keyword>
<dbReference type="OrthoDB" id="687730at2759"/>
<proteinExistence type="predicted"/>
<dbReference type="InterPro" id="IPR000253">
    <property type="entry name" value="FHA_dom"/>
</dbReference>
<name>A0A550C487_9AGAR</name>
<comment type="caution">
    <text evidence="2">The sequence shown here is derived from an EMBL/GenBank/DDBJ whole genome shotgun (WGS) entry which is preliminary data.</text>
</comment>
<evidence type="ECO:0000313" key="3">
    <source>
        <dbReference type="Proteomes" id="UP000320762"/>
    </source>
</evidence>
<accession>A0A550C487</accession>
<evidence type="ECO:0000259" key="1">
    <source>
        <dbReference type="PROSITE" id="PS50006"/>
    </source>
</evidence>
<dbReference type="AlphaFoldDB" id="A0A550C487"/>